<evidence type="ECO:0000313" key="3">
    <source>
        <dbReference type="Proteomes" id="UP000325577"/>
    </source>
</evidence>
<feature type="region of interest" description="Disordered" evidence="1">
    <location>
        <begin position="1"/>
        <end position="22"/>
    </location>
</feature>
<evidence type="ECO:0000256" key="1">
    <source>
        <dbReference type="SAM" id="MobiDB-lite"/>
    </source>
</evidence>
<organism evidence="2 3">
    <name type="scientific">Nyssa sinensis</name>
    <dbReference type="NCBI Taxonomy" id="561372"/>
    <lineage>
        <taxon>Eukaryota</taxon>
        <taxon>Viridiplantae</taxon>
        <taxon>Streptophyta</taxon>
        <taxon>Embryophyta</taxon>
        <taxon>Tracheophyta</taxon>
        <taxon>Spermatophyta</taxon>
        <taxon>Magnoliopsida</taxon>
        <taxon>eudicotyledons</taxon>
        <taxon>Gunneridae</taxon>
        <taxon>Pentapetalae</taxon>
        <taxon>asterids</taxon>
        <taxon>Cornales</taxon>
        <taxon>Nyssaceae</taxon>
        <taxon>Nyssa</taxon>
    </lineage>
</organism>
<evidence type="ECO:0000313" key="2">
    <source>
        <dbReference type="EMBL" id="KAA8519508.1"/>
    </source>
</evidence>
<accession>A0A5J4ZPA9</accession>
<gene>
    <name evidence="2" type="ORF">F0562_013764</name>
</gene>
<dbReference type="Proteomes" id="UP000325577">
    <property type="component" value="Linkage Group LG6"/>
</dbReference>
<protein>
    <submittedName>
        <fullName evidence="2">Uncharacterized protein</fullName>
    </submittedName>
</protein>
<keyword evidence="3" id="KW-1185">Reference proteome</keyword>
<reference evidence="2 3" key="1">
    <citation type="submission" date="2019-09" db="EMBL/GenBank/DDBJ databases">
        <title>A chromosome-level genome assembly of the Chinese tupelo Nyssa sinensis.</title>
        <authorList>
            <person name="Yang X."/>
            <person name="Kang M."/>
            <person name="Yang Y."/>
            <person name="Xiong H."/>
            <person name="Wang M."/>
            <person name="Zhang Z."/>
            <person name="Wang Z."/>
            <person name="Wu H."/>
            <person name="Ma T."/>
            <person name="Liu J."/>
            <person name="Xi Z."/>
        </authorList>
    </citation>
    <scope>NUCLEOTIDE SEQUENCE [LARGE SCALE GENOMIC DNA]</scope>
    <source>
        <strain evidence="2">J267</strain>
        <tissue evidence="2">Leaf</tissue>
    </source>
</reference>
<name>A0A5J4ZPA9_9ASTE</name>
<feature type="compositionally biased region" description="Basic and acidic residues" evidence="1">
    <location>
        <begin position="87"/>
        <end position="105"/>
    </location>
</feature>
<proteinExistence type="predicted"/>
<feature type="region of interest" description="Disordered" evidence="1">
    <location>
        <begin position="71"/>
        <end position="113"/>
    </location>
</feature>
<dbReference type="AlphaFoldDB" id="A0A5J4ZPA9"/>
<dbReference type="EMBL" id="CM018049">
    <property type="protein sequence ID" value="KAA8519508.1"/>
    <property type="molecule type" value="Genomic_DNA"/>
</dbReference>
<sequence>MLEDNSLLERGVGGESFGSEVGGDPTAEVFVILAHHVDEIVVAEELLAEGVAHQVEGVGADIGENFVREVGGANEDNEATDDIVGGDAKRERKEGKGGGDLKAGHDIAGAAGG</sequence>
<dbReference type="OrthoDB" id="10371138at2759"/>